<organism evidence="8 9">
    <name type="scientific">Chara braunii</name>
    <name type="common">Braun's stonewort</name>
    <dbReference type="NCBI Taxonomy" id="69332"/>
    <lineage>
        <taxon>Eukaryota</taxon>
        <taxon>Viridiplantae</taxon>
        <taxon>Streptophyta</taxon>
        <taxon>Charophyceae</taxon>
        <taxon>Charales</taxon>
        <taxon>Characeae</taxon>
        <taxon>Chara</taxon>
    </lineage>
</organism>
<dbReference type="InterPro" id="IPR036869">
    <property type="entry name" value="J_dom_sf"/>
</dbReference>
<keyword evidence="4" id="KW-0143">Chaperone</keyword>
<dbReference type="FunFam" id="2.60.260.20:FF:000013">
    <property type="entry name" value="DnaJ subfamily B member 11"/>
    <property type="match status" value="1"/>
</dbReference>
<dbReference type="InterPro" id="IPR002939">
    <property type="entry name" value="DnaJ_C"/>
</dbReference>
<dbReference type="SUPFAM" id="SSF49493">
    <property type="entry name" value="HSP40/DnaJ peptide-binding domain"/>
    <property type="match status" value="2"/>
</dbReference>
<keyword evidence="9" id="KW-1185">Reference proteome</keyword>
<dbReference type="InterPro" id="IPR018253">
    <property type="entry name" value="DnaJ_domain_CS"/>
</dbReference>
<evidence type="ECO:0000256" key="3">
    <source>
        <dbReference type="ARBA" id="ARBA00022824"/>
    </source>
</evidence>
<dbReference type="GO" id="GO:0051082">
    <property type="term" value="F:unfolded protein binding"/>
    <property type="evidence" value="ECO:0007669"/>
    <property type="project" value="InterPro"/>
</dbReference>
<evidence type="ECO:0000313" key="8">
    <source>
        <dbReference type="EMBL" id="GBG63719.1"/>
    </source>
</evidence>
<dbReference type="InterPro" id="IPR008971">
    <property type="entry name" value="HSP40/DnaJ_pept-bd"/>
</dbReference>
<evidence type="ECO:0000256" key="6">
    <source>
        <dbReference type="ARBA" id="ARBA00078644"/>
    </source>
</evidence>
<evidence type="ECO:0000256" key="2">
    <source>
        <dbReference type="ARBA" id="ARBA00022729"/>
    </source>
</evidence>
<evidence type="ECO:0000259" key="7">
    <source>
        <dbReference type="PROSITE" id="PS50076"/>
    </source>
</evidence>
<dbReference type="Gene3D" id="1.10.287.110">
    <property type="entry name" value="DnaJ domain"/>
    <property type="match status" value="1"/>
</dbReference>
<name>A0A388K104_CHABU</name>
<dbReference type="CDD" id="cd06257">
    <property type="entry name" value="DnaJ"/>
    <property type="match status" value="1"/>
</dbReference>
<dbReference type="InterPro" id="IPR051736">
    <property type="entry name" value="DnaJ-B11-like"/>
</dbReference>
<dbReference type="PROSITE" id="PS00636">
    <property type="entry name" value="DNAJ_1"/>
    <property type="match status" value="1"/>
</dbReference>
<dbReference type="CDD" id="cd10747">
    <property type="entry name" value="DnaJ_C"/>
    <property type="match status" value="1"/>
</dbReference>
<evidence type="ECO:0000256" key="4">
    <source>
        <dbReference type="ARBA" id="ARBA00023186"/>
    </source>
</evidence>
<dbReference type="Proteomes" id="UP000265515">
    <property type="component" value="Unassembled WGS sequence"/>
</dbReference>
<dbReference type="STRING" id="69332.A0A388K104"/>
<dbReference type="Pfam" id="PF00226">
    <property type="entry name" value="DnaJ"/>
    <property type="match status" value="1"/>
</dbReference>
<dbReference type="AlphaFoldDB" id="A0A388K104"/>
<dbReference type="SUPFAM" id="SSF46565">
    <property type="entry name" value="Chaperone J-domain"/>
    <property type="match status" value="1"/>
</dbReference>
<dbReference type="InterPro" id="IPR001623">
    <property type="entry name" value="DnaJ_domain"/>
</dbReference>
<evidence type="ECO:0000256" key="1">
    <source>
        <dbReference type="ARBA" id="ARBA00004240"/>
    </source>
</evidence>
<gene>
    <name evidence="8" type="ORF">CBR_g39261</name>
</gene>
<dbReference type="SMART" id="SM00271">
    <property type="entry name" value="DnaJ"/>
    <property type="match status" value="1"/>
</dbReference>
<sequence>MRLTKISASMFDIRAKNYYDLLQVPKHANEAQIKRAYHKLALKYHPDKNPGNEEAKKKFQEISSAYEVLSDTEKRQIYDQYGEEGVKQHNAGGGRGGAGGFNDIFSQFFGGSGFRVSFGGDEEEEEKTPKGDDVVVELQATLEDIYMGQTFKMYRDKNVIKPAPGKRKCNCKNKMVTRQIGPGMYQQFTQQVCEDCPNVKYEREGSPVTVDVEKGMKDGQEITFFEEGEPIIDGEPGDLKFVIKTIPHEKFVRQGDDLHVTVRIPLVDALVGFEKKIPHLDGHMVSIGTKGVTKPGEVRQFAKEGMPVYESDKKGALFVKFEIDFPETLTEAQKGVIRTTFGSATS</sequence>
<dbReference type="PROSITE" id="PS50076">
    <property type="entry name" value="DNAJ_2"/>
    <property type="match status" value="1"/>
</dbReference>
<dbReference type="GO" id="GO:0005788">
    <property type="term" value="C:endoplasmic reticulum lumen"/>
    <property type="evidence" value="ECO:0007669"/>
    <property type="project" value="EnsemblPlants"/>
</dbReference>
<evidence type="ECO:0000256" key="5">
    <source>
        <dbReference type="ARBA" id="ARBA00069679"/>
    </source>
</evidence>
<dbReference type="OrthoDB" id="550424at2759"/>
<protein>
    <recommendedName>
        <fullName evidence="5">DnaJ protein ERDJ3B</fullName>
    </recommendedName>
    <alternativeName>
        <fullName evidence="6">Endoplasmic reticulum dnaJ domain-containing protein 3B</fullName>
    </alternativeName>
</protein>
<evidence type="ECO:0000313" key="9">
    <source>
        <dbReference type="Proteomes" id="UP000265515"/>
    </source>
</evidence>
<comment type="caution">
    <text evidence="8">The sequence shown here is derived from an EMBL/GenBank/DDBJ whole genome shotgun (WGS) entry which is preliminary data.</text>
</comment>
<dbReference type="GO" id="GO:0006457">
    <property type="term" value="P:protein folding"/>
    <property type="evidence" value="ECO:0007669"/>
    <property type="project" value="InterPro"/>
</dbReference>
<dbReference type="EMBL" id="BFEA01000042">
    <property type="protein sequence ID" value="GBG63719.1"/>
    <property type="molecule type" value="Genomic_DNA"/>
</dbReference>
<dbReference type="PRINTS" id="PR00625">
    <property type="entry name" value="JDOMAIN"/>
</dbReference>
<dbReference type="GO" id="GO:0002221">
    <property type="term" value="P:pattern recognition receptor signaling pathway"/>
    <property type="evidence" value="ECO:0007669"/>
    <property type="project" value="EnsemblPlants"/>
</dbReference>
<feature type="domain" description="J" evidence="7">
    <location>
        <begin position="17"/>
        <end position="82"/>
    </location>
</feature>
<reference evidence="8 9" key="1">
    <citation type="journal article" date="2018" name="Cell">
        <title>The Chara Genome: Secondary Complexity and Implications for Plant Terrestrialization.</title>
        <authorList>
            <person name="Nishiyama T."/>
            <person name="Sakayama H."/>
            <person name="Vries J.D."/>
            <person name="Buschmann H."/>
            <person name="Saint-Marcoux D."/>
            <person name="Ullrich K.K."/>
            <person name="Haas F.B."/>
            <person name="Vanderstraeten L."/>
            <person name="Becker D."/>
            <person name="Lang D."/>
            <person name="Vosolsobe S."/>
            <person name="Rombauts S."/>
            <person name="Wilhelmsson P.K.I."/>
            <person name="Janitza P."/>
            <person name="Kern R."/>
            <person name="Heyl A."/>
            <person name="Rumpler F."/>
            <person name="Villalobos L.I.A.C."/>
            <person name="Clay J.M."/>
            <person name="Skokan R."/>
            <person name="Toyoda A."/>
            <person name="Suzuki Y."/>
            <person name="Kagoshima H."/>
            <person name="Schijlen E."/>
            <person name="Tajeshwar N."/>
            <person name="Catarino B."/>
            <person name="Hetherington A.J."/>
            <person name="Saltykova A."/>
            <person name="Bonnot C."/>
            <person name="Breuninger H."/>
            <person name="Symeonidi A."/>
            <person name="Radhakrishnan G.V."/>
            <person name="Van Nieuwerburgh F."/>
            <person name="Deforce D."/>
            <person name="Chang C."/>
            <person name="Karol K.G."/>
            <person name="Hedrich R."/>
            <person name="Ulvskov P."/>
            <person name="Glockner G."/>
            <person name="Delwiche C.F."/>
            <person name="Petrasek J."/>
            <person name="Van de Peer Y."/>
            <person name="Friml J."/>
            <person name="Beilby M."/>
            <person name="Dolan L."/>
            <person name="Kohara Y."/>
            <person name="Sugano S."/>
            <person name="Fujiyama A."/>
            <person name="Delaux P.-M."/>
            <person name="Quint M."/>
            <person name="TheiBen G."/>
            <person name="Hagemann M."/>
            <person name="Harholt J."/>
            <person name="Dunand C."/>
            <person name="Zachgo S."/>
            <person name="Langdale J."/>
            <person name="Maumus F."/>
            <person name="Straeten D.V.D."/>
            <person name="Gould S.B."/>
            <person name="Rensing S.A."/>
        </authorList>
    </citation>
    <scope>NUCLEOTIDE SEQUENCE [LARGE SCALE GENOMIC DNA]</scope>
    <source>
        <strain evidence="8 9">S276</strain>
    </source>
</reference>
<dbReference type="FunFam" id="1.10.287.110:FF:000062">
    <property type="entry name" value="DnaJ protein ERDJ3B"/>
    <property type="match status" value="1"/>
</dbReference>
<keyword evidence="2" id="KW-0732">Signal</keyword>
<dbReference type="Pfam" id="PF01556">
    <property type="entry name" value="DnaJ_C"/>
    <property type="match status" value="1"/>
</dbReference>
<dbReference type="Gramene" id="GBG63719">
    <property type="protein sequence ID" value="GBG63719"/>
    <property type="gene ID" value="CBR_g39261"/>
</dbReference>
<proteinExistence type="predicted"/>
<comment type="subcellular location">
    <subcellularLocation>
        <location evidence="1">Endoplasmic reticulum</location>
    </subcellularLocation>
</comment>
<dbReference type="OMA" id="KWHEDGD"/>
<accession>A0A388K104</accession>
<keyword evidence="3" id="KW-0256">Endoplasmic reticulum</keyword>
<dbReference type="PANTHER" id="PTHR44298:SF1">
    <property type="entry name" value="DNAJ HOMOLOG SUBFAMILY B MEMBER 11"/>
    <property type="match status" value="1"/>
</dbReference>
<dbReference type="PANTHER" id="PTHR44298">
    <property type="entry name" value="DNAJ HOMOLOG SUBFAMILY B MEMBER 11"/>
    <property type="match status" value="1"/>
</dbReference>
<dbReference type="Gene3D" id="2.60.260.20">
    <property type="entry name" value="Urease metallochaperone UreE, N-terminal domain"/>
    <property type="match status" value="3"/>
</dbReference>